<evidence type="ECO:0000256" key="2">
    <source>
        <dbReference type="ARBA" id="ARBA00022475"/>
    </source>
</evidence>
<evidence type="ECO:0000313" key="10">
    <source>
        <dbReference type="EMBL" id="KAJ9599105.1"/>
    </source>
</evidence>
<evidence type="ECO:0000256" key="3">
    <source>
        <dbReference type="ARBA" id="ARBA00022692"/>
    </source>
</evidence>
<feature type="transmembrane region" description="Helical" evidence="8">
    <location>
        <begin position="649"/>
        <end position="676"/>
    </location>
</feature>
<evidence type="ECO:0000313" key="11">
    <source>
        <dbReference type="Proteomes" id="UP001233999"/>
    </source>
</evidence>
<keyword evidence="5 8" id="KW-0472">Membrane</keyword>
<dbReference type="AlphaFoldDB" id="A0AAD8AH87"/>
<feature type="transmembrane region" description="Helical" evidence="8">
    <location>
        <begin position="404"/>
        <end position="422"/>
    </location>
</feature>
<organism evidence="10 11">
    <name type="scientific">Diploptera punctata</name>
    <name type="common">Pacific beetle cockroach</name>
    <dbReference type="NCBI Taxonomy" id="6984"/>
    <lineage>
        <taxon>Eukaryota</taxon>
        <taxon>Metazoa</taxon>
        <taxon>Ecdysozoa</taxon>
        <taxon>Arthropoda</taxon>
        <taxon>Hexapoda</taxon>
        <taxon>Insecta</taxon>
        <taxon>Pterygota</taxon>
        <taxon>Neoptera</taxon>
        <taxon>Polyneoptera</taxon>
        <taxon>Dictyoptera</taxon>
        <taxon>Blattodea</taxon>
        <taxon>Blaberoidea</taxon>
        <taxon>Blaberidae</taxon>
        <taxon>Diplopterinae</taxon>
        <taxon>Diploptera</taxon>
    </lineage>
</organism>
<keyword evidence="11" id="KW-1185">Reference proteome</keyword>
<dbReference type="Proteomes" id="UP001233999">
    <property type="component" value="Unassembled WGS sequence"/>
</dbReference>
<dbReference type="GO" id="GO:0005886">
    <property type="term" value="C:plasma membrane"/>
    <property type="evidence" value="ECO:0007669"/>
    <property type="project" value="UniProtKB-SubCell"/>
</dbReference>
<evidence type="ECO:0000256" key="4">
    <source>
        <dbReference type="ARBA" id="ARBA00022989"/>
    </source>
</evidence>
<keyword evidence="2" id="KW-1003">Cell membrane</keyword>
<evidence type="ECO:0000256" key="7">
    <source>
        <dbReference type="ARBA" id="ARBA00023180"/>
    </source>
</evidence>
<comment type="caution">
    <text evidence="10">The sequence shown here is derived from an EMBL/GenBank/DDBJ whole genome shotgun (WGS) entry which is preliminary data.</text>
</comment>
<dbReference type="InterPro" id="IPR052192">
    <property type="entry name" value="Insect_Ionotropic_Sensory_Rcpt"/>
</dbReference>
<proteinExistence type="predicted"/>
<evidence type="ECO:0000256" key="6">
    <source>
        <dbReference type="ARBA" id="ARBA00023170"/>
    </source>
</evidence>
<dbReference type="EMBL" id="JASPKZ010000831">
    <property type="protein sequence ID" value="KAJ9599105.1"/>
    <property type="molecule type" value="Genomic_DNA"/>
</dbReference>
<feature type="signal peptide" evidence="9">
    <location>
        <begin position="1"/>
        <end position="20"/>
    </location>
</feature>
<evidence type="ECO:0000256" key="9">
    <source>
        <dbReference type="SAM" id="SignalP"/>
    </source>
</evidence>
<protein>
    <recommendedName>
        <fullName evidence="12">Ionotropic receptor</fullName>
    </recommendedName>
</protein>
<gene>
    <name evidence="10" type="ORF">L9F63_010373</name>
</gene>
<accession>A0AAD8AH87</accession>
<keyword evidence="4 8" id="KW-1133">Transmembrane helix</keyword>
<evidence type="ECO:0008006" key="12">
    <source>
        <dbReference type="Google" id="ProtNLM"/>
    </source>
</evidence>
<dbReference type="PANTHER" id="PTHR42643:SF31">
    <property type="entry name" value="IONOTROPIC RECEPTOR 68B-RELATED"/>
    <property type="match status" value="1"/>
</dbReference>
<dbReference type="PANTHER" id="PTHR42643">
    <property type="entry name" value="IONOTROPIC RECEPTOR 20A-RELATED"/>
    <property type="match status" value="1"/>
</dbReference>
<keyword evidence="3 8" id="KW-0812">Transmembrane</keyword>
<evidence type="ECO:0000256" key="1">
    <source>
        <dbReference type="ARBA" id="ARBA00004651"/>
    </source>
</evidence>
<dbReference type="SUPFAM" id="SSF53850">
    <property type="entry name" value="Periplasmic binding protein-like II"/>
    <property type="match status" value="1"/>
</dbReference>
<evidence type="ECO:0000256" key="5">
    <source>
        <dbReference type="ARBA" id="ARBA00023136"/>
    </source>
</evidence>
<evidence type="ECO:0000256" key="8">
    <source>
        <dbReference type="SAM" id="Phobius"/>
    </source>
</evidence>
<comment type="subcellular location">
    <subcellularLocation>
        <location evidence="1">Cell membrane</location>
        <topology evidence="1">Multi-pass membrane protein</topology>
    </subcellularLocation>
</comment>
<name>A0AAD8AH87_DIPPU</name>
<keyword evidence="9" id="KW-0732">Signal</keyword>
<reference evidence="10" key="1">
    <citation type="journal article" date="2023" name="IScience">
        <title>Live-bearing cockroach genome reveals convergent evolutionary mechanisms linked to viviparity in insects and beyond.</title>
        <authorList>
            <person name="Fouks B."/>
            <person name="Harrison M.C."/>
            <person name="Mikhailova A.A."/>
            <person name="Marchal E."/>
            <person name="English S."/>
            <person name="Carruthers M."/>
            <person name="Jennings E.C."/>
            <person name="Chiamaka E.L."/>
            <person name="Frigard R.A."/>
            <person name="Pippel M."/>
            <person name="Attardo G.M."/>
            <person name="Benoit J.B."/>
            <person name="Bornberg-Bauer E."/>
            <person name="Tobe S.S."/>
        </authorList>
    </citation>
    <scope>NUCLEOTIDE SEQUENCE</scope>
    <source>
        <strain evidence="10">Stay&amp;Tobe</strain>
    </source>
</reference>
<reference evidence="10" key="2">
    <citation type="submission" date="2023-05" db="EMBL/GenBank/DDBJ databases">
        <authorList>
            <person name="Fouks B."/>
        </authorList>
    </citation>
    <scope>NUCLEOTIDE SEQUENCE</scope>
    <source>
        <strain evidence="10">Stay&amp;Tobe</strain>
        <tissue evidence="10">Testes</tissue>
    </source>
</reference>
<keyword evidence="6" id="KW-0675">Receptor</keyword>
<feature type="chain" id="PRO_5042283470" description="Ionotropic receptor" evidence="9">
    <location>
        <begin position="21"/>
        <end position="693"/>
    </location>
</feature>
<keyword evidence="7" id="KW-0325">Glycoprotein</keyword>
<sequence length="693" mass="80796">MRIIIFAMFVLNLYSSSVSSTLISYLHYNHVQSVDIYAEFLMDSDLISLYKYHFVSTRILSIIIQPSSHDNWIYFINEFIHKMKDYLHIPMLITKMNYSADAEDSVYTETDEPFPLYNSKRLPNYINDYPAESQHSYILVAEDANYLYNYVKQGRQNLQQKDWNPKDNFLIINLLMSELSCIQSIHSYNVAKELWENSGIINAITYIKSFYKCDGFKDRIFMYNPFHTNKSNDLIEREVVPINLKHLSHIPKTYLKRTWNLGSCDIKVSLFNIFPTAVRVCGICNSTLKSIEIHSHVNFKMDNNCVCTFKGRDWEVLKNLAIYMNFTPTIVSEHESIDASEAIIHLENKQSEISFNERYLKDYNNSLIEFTMPAFYTRKIVVIVAKAQNIPIWTVVWQYFSGYFWIYFITTFIASTILWYRLRRNLDHVSKFSNAMDMFAVFMTMSLNVITRVVCSSQRVLLTSCLVSSLIIMSYFQSSLLDVVSYPHFYPEINTLSHLDKANIPIITSDSSLLDTFDESPSMINLAHKTKYMRNISMDTMIKEIIIFRNASLLTSMVEAIWYLGKYPNELHIVEEYPREYFVSYLIPKGSPYATRIHNLLGKMTSAGLVRKWDLDTSHSLNLEAFGSRICIETNLSHNSITVFCLYNLVFSFVVFGAGMSIGVLVFCIEFFTYCLQIKTYIRNKNAWHSDQV</sequence>
<feature type="transmembrane region" description="Helical" evidence="8">
    <location>
        <begin position="546"/>
        <end position="565"/>
    </location>
</feature>